<evidence type="ECO:0000313" key="1">
    <source>
        <dbReference type="EMBL" id="KAI4304002.1"/>
    </source>
</evidence>
<organism evidence="1 2">
    <name type="scientific">Melastoma candidum</name>
    <dbReference type="NCBI Taxonomy" id="119954"/>
    <lineage>
        <taxon>Eukaryota</taxon>
        <taxon>Viridiplantae</taxon>
        <taxon>Streptophyta</taxon>
        <taxon>Embryophyta</taxon>
        <taxon>Tracheophyta</taxon>
        <taxon>Spermatophyta</taxon>
        <taxon>Magnoliopsida</taxon>
        <taxon>eudicotyledons</taxon>
        <taxon>Gunneridae</taxon>
        <taxon>Pentapetalae</taxon>
        <taxon>rosids</taxon>
        <taxon>malvids</taxon>
        <taxon>Myrtales</taxon>
        <taxon>Melastomataceae</taxon>
        <taxon>Melastomatoideae</taxon>
        <taxon>Melastomateae</taxon>
        <taxon>Melastoma</taxon>
    </lineage>
</organism>
<dbReference type="Proteomes" id="UP001057402">
    <property type="component" value="Chromosome 12"/>
</dbReference>
<keyword evidence="2" id="KW-1185">Reference proteome</keyword>
<protein>
    <submittedName>
        <fullName evidence="1">Uncharacterized protein</fullName>
    </submittedName>
</protein>
<accession>A0ACB9L2U3</accession>
<name>A0ACB9L2U3_9MYRT</name>
<reference evidence="2" key="1">
    <citation type="journal article" date="2023" name="Front. Plant Sci.">
        <title>Chromosomal-level genome assembly of Melastoma candidum provides insights into trichome evolution.</title>
        <authorList>
            <person name="Zhong Y."/>
            <person name="Wu W."/>
            <person name="Sun C."/>
            <person name="Zou P."/>
            <person name="Liu Y."/>
            <person name="Dai S."/>
            <person name="Zhou R."/>
        </authorList>
    </citation>
    <scope>NUCLEOTIDE SEQUENCE [LARGE SCALE GENOMIC DNA]</scope>
</reference>
<proteinExistence type="predicted"/>
<comment type="caution">
    <text evidence="1">The sequence shown here is derived from an EMBL/GenBank/DDBJ whole genome shotgun (WGS) entry which is preliminary data.</text>
</comment>
<dbReference type="EMBL" id="CM042891">
    <property type="protein sequence ID" value="KAI4304002.1"/>
    <property type="molecule type" value="Genomic_DNA"/>
</dbReference>
<gene>
    <name evidence="1" type="ORF">MLD38_039574</name>
</gene>
<sequence>MGTAAATLNSTIPHPLPDLVLKSKLKAVAVKWGYEGGEECIEIESPSSFSIRTSSKRVRFRPSKMSYRRDTRASKSALFDGYGGLEEGLRASDRPISDHDNDKAIDSLQDRVIFLKRLTGDIHDEVESHNRMLDHMGSGMDASRGIMSGTMDRFKKVFEKKTNKQMCKLAGYFVVSFLFIYFLIRFLGYFMRS</sequence>
<evidence type="ECO:0000313" key="2">
    <source>
        <dbReference type="Proteomes" id="UP001057402"/>
    </source>
</evidence>